<proteinExistence type="predicted"/>
<evidence type="ECO:0000256" key="4">
    <source>
        <dbReference type="ARBA" id="ARBA00023268"/>
    </source>
</evidence>
<dbReference type="InterPro" id="IPR057326">
    <property type="entry name" value="KR_dom"/>
</dbReference>
<dbReference type="PROSITE" id="PS50075">
    <property type="entry name" value="CARRIER"/>
    <property type="match status" value="1"/>
</dbReference>
<dbReference type="PANTHER" id="PTHR43775">
    <property type="entry name" value="FATTY ACID SYNTHASE"/>
    <property type="match status" value="1"/>
</dbReference>
<gene>
    <name evidence="6" type="ORF">LHJ74_33925</name>
</gene>
<reference evidence="6 7" key="1">
    <citation type="submission" date="2021-10" db="EMBL/GenBank/DDBJ databases">
        <title>Streptomyces gossypii sp. nov., isolated from soil collected from cotton field.</title>
        <authorList>
            <person name="Ge X."/>
            <person name="Chen X."/>
            <person name="Liu W."/>
        </authorList>
    </citation>
    <scope>NUCLEOTIDE SEQUENCE [LARGE SCALE GENOMIC DNA]</scope>
    <source>
        <strain evidence="6 7">N2-109</strain>
    </source>
</reference>
<dbReference type="Gene3D" id="3.90.180.10">
    <property type="entry name" value="Medium-chain alcohol dehydrogenases, catalytic domain"/>
    <property type="match status" value="1"/>
</dbReference>
<dbReference type="InterPro" id="IPR055123">
    <property type="entry name" value="SpnB-like_Rossmann"/>
</dbReference>
<organism evidence="6 7">
    <name type="scientific">Streptomyces gossypii</name>
    <dbReference type="NCBI Taxonomy" id="2883101"/>
    <lineage>
        <taxon>Bacteria</taxon>
        <taxon>Bacillati</taxon>
        <taxon>Actinomycetota</taxon>
        <taxon>Actinomycetes</taxon>
        <taxon>Kitasatosporales</taxon>
        <taxon>Streptomycetaceae</taxon>
        <taxon>Streptomyces</taxon>
    </lineage>
</organism>
<dbReference type="InterPro" id="IPR036736">
    <property type="entry name" value="ACP-like_sf"/>
</dbReference>
<evidence type="ECO:0000259" key="5">
    <source>
        <dbReference type="PROSITE" id="PS50075"/>
    </source>
</evidence>
<evidence type="ECO:0000313" key="7">
    <source>
        <dbReference type="Proteomes" id="UP001156389"/>
    </source>
</evidence>
<evidence type="ECO:0000256" key="2">
    <source>
        <dbReference type="ARBA" id="ARBA00022553"/>
    </source>
</evidence>
<dbReference type="Proteomes" id="UP001156389">
    <property type="component" value="Unassembled WGS sequence"/>
</dbReference>
<dbReference type="InterPro" id="IPR011032">
    <property type="entry name" value="GroES-like_sf"/>
</dbReference>
<dbReference type="InterPro" id="IPR002364">
    <property type="entry name" value="Quin_OxRdtase/zeta-crystal_CS"/>
</dbReference>
<dbReference type="InterPro" id="IPR036291">
    <property type="entry name" value="NAD(P)-bd_dom_sf"/>
</dbReference>
<dbReference type="Gene3D" id="3.40.50.720">
    <property type="entry name" value="NAD(P)-binding Rossmann-like Domain"/>
    <property type="match status" value="1"/>
</dbReference>
<dbReference type="PROSITE" id="PS00012">
    <property type="entry name" value="PHOSPHOPANTETHEINE"/>
    <property type="match status" value="1"/>
</dbReference>
<dbReference type="InterPro" id="IPR009081">
    <property type="entry name" value="PP-bd_ACP"/>
</dbReference>
<keyword evidence="3" id="KW-0808">Transferase</keyword>
<dbReference type="SMART" id="SM00822">
    <property type="entry name" value="PKS_KR"/>
    <property type="match status" value="1"/>
</dbReference>
<dbReference type="InterPro" id="IPR050091">
    <property type="entry name" value="PKS_NRPS_Biosynth_Enz"/>
</dbReference>
<dbReference type="InterPro" id="IPR013154">
    <property type="entry name" value="ADH-like_N"/>
</dbReference>
<feature type="domain" description="Carrier" evidence="5">
    <location>
        <begin position="733"/>
        <end position="808"/>
    </location>
</feature>
<dbReference type="Gene3D" id="3.40.50.11460">
    <property type="match status" value="1"/>
</dbReference>
<dbReference type="InterPro" id="IPR020843">
    <property type="entry name" value="ER"/>
</dbReference>
<dbReference type="RefSeq" id="WP_260222223.1">
    <property type="nucleotide sequence ID" value="NZ_JAJAGO010000034.1"/>
</dbReference>
<dbReference type="Pfam" id="PF13602">
    <property type="entry name" value="ADH_zinc_N_2"/>
    <property type="match status" value="1"/>
</dbReference>
<dbReference type="SUPFAM" id="SSF50129">
    <property type="entry name" value="GroES-like"/>
    <property type="match status" value="1"/>
</dbReference>
<dbReference type="SMART" id="SM00829">
    <property type="entry name" value="PKS_ER"/>
    <property type="match status" value="1"/>
</dbReference>
<dbReference type="SUPFAM" id="SSF51735">
    <property type="entry name" value="NAD(P)-binding Rossmann-fold domains"/>
    <property type="match status" value="3"/>
</dbReference>
<dbReference type="InterPro" id="IPR013968">
    <property type="entry name" value="PKS_KR"/>
</dbReference>
<evidence type="ECO:0000256" key="1">
    <source>
        <dbReference type="ARBA" id="ARBA00022450"/>
    </source>
</evidence>
<dbReference type="PANTHER" id="PTHR43775:SF51">
    <property type="entry name" value="INACTIVE PHENOLPHTHIOCEROL SYNTHESIS POLYKETIDE SYNTHASE TYPE I PKS1-RELATED"/>
    <property type="match status" value="1"/>
</dbReference>
<accession>A0ABT2K3U1</accession>
<dbReference type="PROSITE" id="PS01162">
    <property type="entry name" value="QOR_ZETA_CRYSTAL"/>
    <property type="match status" value="1"/>
</dbReference>
<evidence type="ECO:0000256" key="3">
    <source>
        <dbReference type="ARBA" id="ARBA00022679"/>
    </source>
</evidence>
<sequence length="898" mass="93956">DVQVAETGGVAGAAHREVSRVLGQLQEWLADGCWASSRLMVVTRAAVSAAGEDVSDLAQAAVWGLMRSAQSENRDRIMLVDLDDTASAGVLPSVVDSGEPQLAVRAGEVLVPRLARAGAEVLSPPAGVPWRLDVRAKVVGLEGLALVACPEAGQSLEPGQVRIAVRAAGLNFRDTLIALDMYPGKAILGTEAAGLVTEVGPGVSGLAVGDRVFGLVQHAFGPVAVADRRSLAKMPAGWSFEEAASMPVAFLTAWYGLVDLAGLRKGESVLIHAAAGGVGMAAVQIARYLGAEVYGTASLGKHPTLEEMGIDESHRASSRDLDFEGRFLEATEGRGVDVVLNSLAGEYIDASARLLPRGGRFMELGKTDIRDPQQIAEEFPGVVHQAYDLMQASPDRIQQMLTEVAELVQGGHLEPLPVTTWDVRRARQAFRILSQARHTGKIVLTIPPSLDTTGSVLVTGGTGTLGSIVARHLVESHGVRHLVLTSRRGMDAADAAALHDELTALGAQITVAACDVADREALARLLAEIPDEYPLTAVVHAAGVVADGVVGSLTKQQVDEVLRPKVDAALNLHELTAELDLSAFVLFSSAAGVLGSPGQGNYAAANAFLDGLAARRRAEGLVGTSIAWGLWEQASGMTGHLGRQDMARLSRSGLAGLTTEQGLGLFDAAVAADEALVVAARVDTAGIRELGSTVPPMLRRLAPAPSRPTASAAADTSNPMERLGELSEAEQRRIMTDLVRGHAASVLGHDTADAIDTGRGFTDLGFDSLAAVELRNRLGAATGLQLPATLIFDHPTPAAVADYLRAELAPTASETVASDWGGASEADIRRVINAIPLARMNQAGVLDLLLQLVEPDQSSPAADRYDSNAIDEMGIDDLVRVAHGNGSNRSNNGARHDD</sequence>
<dbReference type="SUPFAM" id="SSF47336">
    <property type="entry name" value="ACP-like"/>
    <property type="match status" value="1"/>
</dbReference>
<evidence type="ECO:0000313" key="6">
    <source>
        <dbReference type="EMBL" id="MCT2594852.1"/>
    </source>
</evidence>
<keyword evidence="7" id="KW-1185">Reference proteome</keyword>
<dbReference type="Pfam" id="PF00550">
    <property type="entry name" value="PP-binding"/>
    <property type="match status" value="1"/>
</dbReference>
<dbReference type="SMART" id="SM01294">
    <property type="entry name" value="PKS_PP_betabranch"/>
    <property type="match status" value="1"/>
</dbReference>
<protein>
    <submittedName>
        <fullName evidence="6">SDR family NAD(P)-dependent oxidoreductase</fullName>
    </submittedName>
</protein>
<keyword evidence="4" id="KW-0511">Multifunctional enzyme</keyword>
<feature type="non-terminal residue" evidence="6">
    <location>
        <position position="1"/>
    </location>
</feature>
<dbReference type="CDD" id="cd05195">
    <property type="entry name" value="enoyl_red"/>
    <property type="match status" value="1"/>
</dbReference>
<dbReference type="InterPro" id="IPR006162">
    <property type="entry name" value="Ppantetheine_attach_site"/>
</dbReference>
<comment type="caution">
    <text evidence="6">The sequence shown here is derived from an EMBL/GenBank/DDBJ whole genome shotgun (WGS) entry which is preliminary data.</text>
</comment>
<dbReference type="EMBL" id="JAJAGO010000034">
    <property type="protein sequence ID" value="MCT2594852.1"/>
    <property type="molecule type" value="Genomic_DNA"/>
</dbReference>
<name>A0ABT2K3U1_9ACTN</name>
<dbReference type="Pfam" id="PF08240">
    <property type="entry name" value="ADH_N"/>
    <property type="match status" value="1"/>
</dbReference>
<dbReference type="InterPro" id="IPR020806">
    <property type="entry name" value="PKS_PP-bd"/>
</dbReference>
<dbReference type="Pfam" id="PF22953">
    <property type="entry name" value="SpnB_Rossmann"/>
    <property type="match status" value="1"/>
</dbReference>
<keyword evidence="1" id="KW-0596">Phosphopantetheine</keyword>
<dbReference type="SMART" id="SM00823">
    <property type="entry name" value="PKS_PP"/>
    <property type="match status" value="1"/>
</dbReference>
<dbReference type="Gene3D" id="1.10.1200.10">
    <property type="entry name" value="ACP-like"/>
    <property type="match status" value="1"/>
</dbReference>
<dbReference type="Pfam" id="PF08659">
    <property type="entry name" value="KR"/>
    <property type="match status" value="1"/>
</dbReference>
<dbReference type="CDD" id="cd08956">
    <property type="entry name" value="KR_3_FAS_SDR_x"/>
    <property type="match status" value="1"/>
</dbReference>
<keyword evidence="2" id="KW-0597">Phosphoprotein</keyword>